<dbReference type="OrthoDB" id="128449at2"/>
<keyword evidence="3" id="KW-1185">Reference proteome</keyword>
<organism evidence="2 3">
    <name type="scientific">Actinoplanes philippinensis</name>
    <dbReference type="NCBI Taxonomy" id="35752"/>
    <lineage>
        <taxon>Bacteria</taxon>
        <taxon>Bacillati</taxon>
        <taxon>Actinomycetota</taxon>
        <taxon>Actinomycetes</taxon>
        <taxon>Micromonosporales</taxon>
        <taxon>Micromonosporaceae</taxon>
        <taxon>Actinoplanes</taxon>
    </lineage>
</organism>
<dbReference type="EMBL" id="FONV01000009">
    <property type="protein sequence ID" value="SFF36501.1"/>
    <property type="molecule type" value="Genomic_DNA"/>
</dbReference>
<dbReference type="RefSeq" id="WP_093617927.1">
    <property type="nucleotide sequence ID" value="NZ_BOMT01000053.1"/>
</dbReference>
<evidence type="ECO:0000313" key="2">
    <source>
        <dbReference type="EMBL" id="SFF36501.1"/>
    </source>
</evidence>
<evidence type="ECO:0008006" key="4">
    <source>
        <dbReference type="Google" id="ProtNLM"/>
    </source>
</evidence>
<dbReference type="STRING" id="35752.SAMN05421541_109235"/>
<keyword evidence="1" id="KW-1133">Transmembrane helix</keyword>
<dbReference type="Proteomes" id="UP000199645">
    <property type="component" value="Unassembled WGS sequence"/>
</dbReference>
<dbReference type="AlphaFoldDB" id="A0A1I2I7I8"/>
<evidence type="ECO:0000313" key="3">
    <source>
        <dbReference type="Proteomes" id="UP000199645"/>
    </source>
</evidence>
<name>A0A1I2I7I8_9ACTN</name>
<dbReference type="SUPFAM" id="SSF52833">
    <property type="entry name" value="Thioredoxin-like"/>
    <property type="match status" value="1"/>
</dbReference>
<keyword evidence="1" id="KW-0812">Transmembrane</keyword>
<accession>A0A1I2I7I8</accession>
<proteinExistence type="predicted"/>
<reference evidence="2 3" key="1">
    <citation type="submission" date="2016-10" db="EMBL/GenBank/DDBJ databases">
        <authorList>
            <person name="de Groot N.N."/>
        </authorList>
    </citation>
    <scope>NUCLEOTIDE SEQUENCE [LARGE SCALE GENOMIC DNA]</scope>
    <source>
        <strain evidence="2 3">DSM 43019</strain>
    </source>
</reference>
<protein>
    <recommendedName>
        <fullName evidence="4">Thioredoxin domain-containing protein</fullName>
    </recommendedName>
</protein>
<dbReference type="InterPro" id="IPR036249">
    <property type="entry name" value="Thioredoxin-like_sf"/>
</dbReference>
<dbReference type="Gene3D" id="3.40.30.10">
    <property type="entry name" value="Glutaredoxin"/>
    <property type="match status" value="1"/>
</dbReference>
<sequence length="176" mass="17855">MLYLTVAVTVAIAATALNLLLTFGVIRKLKVHDAKLADRNAVIQEATLPPGTSVPAVSATTVGGGAVSSVRPGSAQLIGFFSVGCGACDDRIPEFVAYQQRTGVAAVAVVVAGADDSGPYVARLSPHVDVVVEPERGPLATVFAVTSFPALCLVDAQGVVVAGGNAFPELPEFVPA</sequence>
<evidence type="ECO:0000256" key="1">
    <source>
        <dbReference type="SAM" id="Phobius"/>
    </source>
</evidence>
<keyword evidence="1" id="KW-0472">Membrane</keyword>
<gene>
    <name evidence="2" type="ORF">SAMN05421541_109235</name>
</gene>
<feature type="transmembrane region" description="Helical" evidence="1">
    <location>
        <begin position="6"/>
        <end position="26"/>
    </location>
</feature>